<accession>A0ABP1Q651</accession>
<dbReference type="Pfam" id="PF02824">
    <property type="entry name" value="TGS"/>
    <property type="match status" value="1"/>
</dbReference>
<evidence type="ECO:0000256" key="1">
    <source>
        <dbReference type="ARBA" id="ARBA00022917"/>
    </source>
</evidence>
<dbReference type="Gene3D" id="3.10.20.30">
    <property type="match status" value="1"/>
</dbReference>
<dbReference type="InterPro" id="IPR012676">
    <property type="entry name" value="TGS-like"/>
</dbReference>
<reference evidence="3 4" key="1">
    <citation type="submission" date="2024-08" db="EMBL/GenBank/DDBJ databases">
        <authorList>
            <person name="Cucini C."/>
            <person name="Frati F."/>
        </authorList>
    </citation>
    <scope>NUCLEOTIDE SEQUENCE [LARGE SCALE GENOMIC DNA]</scope>
</reference>
<dbReference type="SUPFAM" id="SSF81271">
    <property type="entry name" value="TGS-like"/>
    <property type="match status" value="1"/>
</dbReference>
<dbReference type="InterPro" id="IPR004095">
    <property type="entry name" value="TGS"/>
</dbReference>
<organism evidence="3 4">
    <name type="scientific">Orchesella dallaii</name>
    <dbReference type="NCBI Taxonomy" id="48710"/>
    <lineage>
        <taxon>Eukaryota</taxon>
        <taxon>Metazoa</taxon>
        <taxon>Ecdysozoa</taxon>
        <taxon>Arthropoda</taxon>
        <taxon>Hexapoda</taxon>
        <taxon>Collembola</taxon>
        <taxon>Entomobryomorpha</taxon>
        <taxon>Entomobryoidea</taxon>
        <taxon>Orchesellidae</taxon>
        <taxon>Orchesellinae</taxon>
        <taxon>Orchesella</taxon>
    </lineage>
</organism>
<dbReference type="PANTHER" id="PTHR11451:SF44">
    <property type="entry name" value="THREONINE--TRNA LIGASE, CHLOROPLASTIC_MITOCHONDRIAL 2"/>
    <property type="match status" value="1"/>
</dbReference>
<dbReference type="Gene3D" id="3.30.980.10">
    <property type="entry name" value="Threonyl-trna Synthetase, Chain A, domain 2"/>
    <property type="match status" value="1"/>
</dbReference>
<comment type="caution">
    <text evidence="3">The sequence shown here is derived from an EMBL/GenBank/DDBJ whole genome shotgun (WGS) entry which is preliminary data.</text>
</comment>
<dbReference type="InterPro" id="IPR018163">
    <property type="entry name" value="Thr/Ala-tRNA-synth_IIc_edit"/>
</dbReference>
<proteinExistence type="predicted"/>
<evidence type="ECO:0000259" key="2">
    <source>
        <dbReference type="Pfam" id="PF02824"/>
    </source>
</evidence>
<dbReference type="EMBL" id="CAXLJM020000023">
    <property type="protein sequence ID" value="CAL8089167.1"/>
    <property type="molecule type" value="Genomic_DNA"/>
</dbReference>
<evidence type="ECO:0000313" key="3">
    <source>
        <dbReference type="EMBL" id="CAL8089167.1"/>
    </source>
</evidence>
<keyword evidence="1" id="KW-0648">Protein biosynthesis</keyword>
<dbReference type="SUPFAM" id="SSF55186">
    <property type="entry name" value="ThrRS/AlaRS common domain"/>
    <property type="match status" value="1"/>
</dbReference>
<name>A0ABP1Q651_9HEXA</name>
<gene>
    <name evidence="3" type="ORF">ODALV1_LOCUS7285</name>
</gene>
<dbReference type="CDD" id="cd01667">
    <property type="entry name" value="TGS_ThrRS"/>
    <property type="match status" value="1"/>
</dbReference>
<sequence>MGRLAGIIQKCRYSGLIHIQKRYFQMHSVQGPTAEEVEGVRKDLFGKLCRENVRSILQNPIPSVNNPVVRAKRSQMFSEEKENQYKELGRIQKIDVEYVGVPENVNLMMNKGISTPYDCAKHMSDVHVQRSVVAEVNGQLWDMHRPLEETCKLRLFHMKMKAEDPFNVNKVFWRSCSFMLGAVLESALHEHIYVELHSFPPANVRSGSFVYDVDLKIKDWKPNTDEMRVFSLEMRKLAQKNLPFERLEVNVDLALEMFEDNQYKKKQIPEIAAGSTTGKTVCLYRVGDFVDISRGPLMSTTGLLGRCTITALHPLRELSNISDTLYRVQGVALPAGFLLNYFAYGLIEQRGKLLNSARIPGTLQPHKQISAKHNQNQKAVLIEEETKQKQAVSA</sequence>
<protein>
    <recommendedName>
        <fullName evidence="2">TGS domain-containing protein</fullName>
    </recommendedName>
</protein>
<feature type="domain" description="TGS" evidence="2">
    <location>
        <begin position="111"/>
        <end position="156"/>
    </location>
</feature>
<dbReference type="Proteomes" id="UP001642540">
    <property type="component" value="Unassembled WGS sequence"/>
</dbReference>
<dbReference type="PANTHER" id="PTHR11451">
    <property type="entry name" value="THREONINE-TRNA LIGASE"/>
    <property type="match status" value="1"/>
</dbReference>
<evidence type="ECO:0000313" key="4">
    <source>
        <dbReference type="Proteomes" id="UP001642540"/>
    </source>
</evidence>
<dbReference type="InterPro" id="IPR012675">
    <property type="entry name" value="Beta-grasp_dom_sf"/>
</dbReference>
<keyword evidence="4" id="KW-1185">Reference proteome</keyword>